<feature type="compositionally biased region" description="Low complexity" evidence="1">
    <location>
        <begin position="36"/>
        <end position="50"/>
    </location>
</feature>
<keyword evidence="2" id="KW-0732">Signal</keyword>
<dbReference type="AlphaFoldDB" id="A0A6G9DA84"/>
<feature type="signal peptide" evidence="2">
    <location>
        <begin position="1"/>
        <end position="31"/>
    </location>
</feature>
<protein>
    <recommendedName>
        <fullName evidence="5">Cell wall-binding repeat-containing protein</fullName>
    </recommendedName>
</protein>
<dbReference type="Proteomes" id="UP000249886">
    <property type="component" value="Unassembled WGS sequence"/>
</dbReference>
<evidence type="ECO:0008006" key="5">
    <source>
        <dbReference type="Google" id="ProtNLM"/>
    </source>
</evidence>
<name>A0A6G9DA84_9CORY</name>
<comment type="caution">
    <text evidence="3">The sequence shown here is derived from an EMBL/GenBank/DDBJ whole genome shotgun (WGS) entry which is preliminary data.</text>
</comment>
<evidence type="ECO:0000256" key="2">
    <source>
        <dbReference type="SAM" id="SignalP"/>
    </source>
</evidence>
<accession>A0A6G9DA84</accession>
<evidence type="ECO:0000256" key="1">
    <source>
        <dbReference type="SAM" id="MobiDB-lite"/>
    </source>
</evidence>
<feature type="region of interest" description="Disordered" evidence="1">
    <location>
        <begin position="223"/>
        <end position="250"/>
    </location>
</feature>
<feature type="region of interest" description="Disordered" evidence="1">
    <location>
        <begin position="36"/>
        <end position="60"/>
    </location>
</feature>
<proteinExistence type="predicted"/>
<reference evidence="3 4" key="1">
    <citation type="submission" date="2018-06" db="EMBL/GenBank/DDBJ databases">
        <authorList>
            <consortium name="Pathogen Informatics"/>
            <person name="Doyle S."/>
        </authorList>
    </citation>
    <scope>NUCLEOTIDE SEQUENCE [LARGE SCALE GENOMIC DNA]</scope>
    <source>
        <strain evidence="3 4">NCTC10254</strain>
    </source>
</reference>
<feature type="chain" id="PRO_5043215273" description="Cell wall-binding repeat-containing protein" evidence="2">
    <location>
        <begin position="32"/>
        <end position="555"/>
    </location>
</feature>
<evidence type="ECO:0000313" key="3">
    <source>
        <dbReference type="EMBL" id="SPW31735.1"/>
    </source>
</evidence>
<gene>
    <name evidence="3" type="ORF">NCTC10254_02202</name>
</gene>
<sequence length="555" mass="59488">MKKGPAHLPSRPHARACAAATLLVAALPVAGCLSTPHPTPATSTSTPTSTDDTKADTGINPDLIAARNTNLNRHVSPDFPNHPIVLPDRDLTGVDASQHFFTTSETLVVTSNDPASQLRAASIAVISHAPMLTLTTTNRAAILNEIARLKTHTILIVGDIPHLPAQPGIDYITDPETPDALGKLTALQFVTRAVTNPRHIPHAIADLDGDTAVELVPAWANTTTSTTSTTAETSTSTAAAPTTRPTQAPTDLKAFPAQSRRDADTAPIVIATAASTIAGIATAKAFGATIRILDDPDPRYSLTTMKQVAGLADQPLIALGAQFGTASILADRIRRGERTHQYQPGQYHRGTVYPHRIIVAHPINLTTARPDNPVDIDGEFEHLHERVMRYITPDPETQVTPALILTVDGLRPEQLQLWLTEATRNNTYLILHGDFHHLTTFETILTNPNVGMAPTGDHTQAATWLATLTHDHNLPQKLLLTLDATTAEKAQNTATHHDDLAPVALIAAETPDDYHKIATQLPSGVTPGISISAHNPLNAWDMTQLTPRPLMINRG</sequence>
<dbReference type="EMBL" id="UARK01000032">
    <property type="protein sequence ID" value="SPW31735.1"/>
    <property type="molecule type" value="Genomic_DNA"/>
</dbReference>
<organism evidence="3 4">
    <name type="scientific">Corynebacterium matruchotii</name>
    <dbReference type="NCBI Taxonomy" id="43768"/>
    <lineage>
        <taxon>Bacteria</taxon>
        <taxon>Bacillati</taxon>
        <taxon>Actinomycetota</taxon>
        <taxon>Actinomycetes</taxon>
        <taxon>Mycobacteriales</taxon>
        <taxon>Corynebacteriaceae</taxon>
        <taxon>Corynebacterium</taxon>
    </lineage>
</organism>
<evidence type="ECO:0000313" key="4">
    <source>
        <dbReference type="Proteomes" id="UP000249886"/>
    </source>
</evidence>